<keyword evidence="5" id="KW-1185">Reference proteome</keyword>
<evidence type="ECO:0000256" key="2">
    <source>
        <dbReference type="ARBA" id="ARBA00023027"/>
    </source>
</evidence>
<comment type="caution">
    <text evidence="4">The sequence shown here is derived from an EMBL/GenBank/DDBJ whole genome shotgun (WGS) entry which is preliminary data.</text>
</comment>
<name>A0ABX1QZX4_9ALTE</name>
<dbReference type="PANTHER" id="PTHR43333">
    <property type="entry name" value="2-HACID_DH_C DOMAIN-CONTAINING PROTEIN"/>
    <property type="match status" value="1"/>
</dbReference>
<organism evidence="4 5">
    <name type="scientific">Alteromonas ponticola</name>
    <dbReference type="NCBI Taxonomy" id="2720613"/>
    <lineage>
        <taxon>Bacteria</taxon>
        <taxon>Pseudomonadati</taxon>
        <taxon>Pseudomonadota</taxon>
        <taxon>Gammaproteobacteria</taxon>
        <taxon>Alteromonadales</taxon>
        <taxon>Alteromonadaceae</taxon>
        <taxon>Alteromonas/Salinimonas group</taxon>
        <taxon>Alteromonas</taxon>
    </lineage>
</organism>
<sequence>MKKANAPKRVNLTILCSDAFQYRNLIEAEENQNLVIVQCATSPEQIDTEQVECLLASPAMAAEILNECPNLQWCQSTWAGNAPLLEHSRRDYSLTGVKGVFGQQMREYVFTYLLHFSRNVDAFSKQQRKQQWKPVPYSYIAGKTLGILGAGSIARSLISPALAFEMRVTGLNSSGHSVPGFDQIYSAEKKRDFARECDYVLNLLPDTAATHHFIDREFIAALPQHAVLINAGRGSAIEEASLLEALDNNQLRGAVLDVFIEEPLPDTHPFWHHPKIVITQHTAAESRPEDIVALFLENVERYIACRPLRFQFNFDKGY</sequence>
<feature type="domain" description="D-isomer specific 2-hydroxyacid dehydrogenase NAD-binding" evidence="3">
    <location>
        <begin position="111"/>
        <end position="283"/>
    </location>
</feature>
<evidence type="ECO:0000313" key="5">
    <source>
        <dbReference type="Proteomes" id="UP000709336"/>
    </source>
</evidence>
<reference evidence="4 5" key="1">
    <citation type="submission" date="2020-03" db="EMBL/GenBank/DDBJ databases">
        <title>Alteromonas ponticola sp. nov., isolated from seawater.</title>
        <authorList>
            <person name="Yoon J.-H."/>
            <person name="Kim Y.-O."/>
        </authorList>
    </citation>
    <scope>NUCLEOTIDE SEQUENCE [LARGE SCALE GENOMIC DNA]</scope>
    <source>
        <strain evidence="4 5">MYP5</strain>
    </source>
</reference>
<keyword evidence="2" id="KW-0520">NAD</keyword>
<gene>
    <name evidence="4" type="ORF">HCJ96_07000</name>
</gene>
<proteinExistence type="predicted"/>
<dbReference type="Gene3D" id="3.40.50.720">
    <property type="entry name" value="NAD(P)-binding Rossmann-like Domain"/>
    <property type="match status" value="2"/>
</dbReference>
<evidence type="ECO:0000256" key="1">
    <source>
        <dbReference type="ARBA" id="ARBA00023002"/>
    </source>
</evidence>
<dbReference type="InterPro" id="IPR006140">
    <property type="entry name" value="D-isomer_DH_NAD-bd"/>
</dbReference>
<dbReference type="Pfam" id="PF02826">
    <property type="entry name" value="2-Hacid_dh_C"/>
    <property type="match status" value="1"/>
</dbReference>
<dbReference type="InterPro" id="IPR036291">
    <property type="entry name" value="NAD(P)-bd_dom_sf"/>
</dbReference>
<keyword evidence="1" id="KW-0560">Oxidoreductase</keyword>
<dbReference type="EMBL" id="JAATNW010000003">
    <property type="protein sequence ID" value="NMH59759.1"/>
    <property type="molecule type" value="Genomic_DNA"/>
</dbReference>
<accession>A0ABX1QZX4</accession>
<dbReference type="PANTHER" id="PTHR43333:SF1">
    <property type="entry name" value="D-ISOMER SPECIFIC 2-HYDROXYACID DEHYDROGENASE NAD-BINDING DOMAIN-CONTAINING PROTEIN"/>
    <property type="match status" value="1"/>
</dbReference>
<protein>
    <submittedName>
        <fullName evidence="4">D-2-hydroxyacid dehydrogenase</fullName>
    </submittedName>
</protein>
<dbReference type="CDD" id="cd05300">
    <property type="entry name" value="2-Hacid_dh_1"/>
    <property type="match status" value="1"/>
</dbReference>
<evidence type="ECO:0000313" key="4">
    <source>
        <dbReference type="EMBL" id="NMH59759.1"/>
    </source>
</evidence>
<evidence type="ECO:0000259" key="3">
    <source>
        <dbReference type="Pfam" id="PF02826"/>
    </source>
</evidence>
<dbReference type="SUPFAM" id="SSF51735">
    <property type="entry name" value="NAD(P)-binding Rossmann-fold domains"/>
    <property type="match status" value="1"/>
</dbReference>
<dbReference type="Proteomes" id="UP000709336">
    <property type="component" value="Unassembled WGS sequence"/>
</dbReference>
<dbReference type="RefSeq" id="WP_169210313.1">
    <property type="nucleotide sequence ID" value="NZ_JAATNW010000003.1"/>
</dbReference>